<keyword evidence="3" id="KW-0949">S-adenosyl-L-methionine</keyword>
<evidence type="ECO:0000313" key="5">
    <source>
        <dbReference type="EMBL" id="CBY13499.1"/>
    </source>
</evidence>
<dbReference type="OrthoDB" id="438641at2759"/>
<feature type="domain" description="SET" evidence="4">
    <location>
        <begin position="15"/>
        <end position="327"/>
    </location>
</feature>
<sequence>MVILTLLDDDDIECCGYEVRNCSKKGRGVFATKEYSPGDVIFDEMPAVMAPRDREVSCFHCAKPLESINQAATRLQRKRIKIFEIIPMDEGPDFVVDQATELKFCSSECFKLASEHYLVALRGKWKEYKSVENWIRVNKGPAHDQATLLAITKMMCMKQQKSKLVEDFEDMTSDRIVPNIEKFTKAVHTRFKSQNVFLEYTHFDLLKYAEICGANFQQATTSAIARWIKTLKEIKCLERLQHAKLLKDFKDFDARAKKKYQEYLRSTNAQPTLSSAPHLATEFRALYAMHSKINHSCSPNVKVKMLENSSKVAIIALERISLEDELC</sequence>
<dbReference type="GO" id="GO:0032259">
    <property type="term" value="P:methylation"/>
    <property type="evidence" value="ECO:0007669"/>
    <property type="project" value="UniProtKB-KW"/>
</dbReference>
<proteinExistence type="predicted"/>
<protein>
    <recommendedName>
        <fullName evidence="4">SET domain-containing protein</fullName>
    </recommendedName>
</protein>
<evidence type="ECO:0000256" key="1">
    <source>
        <dbReference type="ARBA" id="ARBA00022603"/>
    </source>
</evidence>
<evidence type="ECO:0000259" key="4">
    <source>
        <dbReference type="PROSITE" id="PS50280"/>
    </source>
</evidence>
<evidence type="ECO:0000313" key="6">
    <source>
        <dbReference type="Proteomes" id="UP000001307"/>
    </source>
</evidence>
<keyword evidence="1" id="KW-0489">Methyltransferase</keyword>
<reference evidence="5" key="1">
    <citation type="journal article" date="2010" name="Science">
        <title>Plasticity of animal genome architecture unmasked by rapid evolution of a pelagic tunicate.</title>
        <authorList>
            <person name="Denoeud F."/>
            <person name="Henriet S."/>
            <person name="Mungpakdee S."/>
            <person name="Aury J.M."/>
            <person name="Da Silva C."/>
            <person name="Brinkmann H."/>
            <person name="Mikhaleva J."/>
            <person name="Olsen L.C."/>
            <person name="Jubin C."/>
            <person name="Canestro C."/>
            <person name="Bouquet J.M."/>
            <person name="Danks G."/>
            <person name="Poulain J."/>
            <person name="Campsteijn C."/>
            <person name="Adamski M."/>
            <person name="Cross I."/>
            <person name="Yadetie F."/>
            <person name="Muffato M."/>
            <person name="Louis A."/>
            <person name="Butcher S."/>
            <person name="Tsagkogeorga G."/>
            <person name="Konrad A."/>
            <person name="Singh S."/>
            <person name="Jensen M.F."/>
            <person name="Cong E.H."/>
            <person name="Eikeseth-Otteraa H."/>
            <person name="Noel B."/>
            <person name="Anthouard V."/>
            <person name="Porcel B.M."/>
            <person name="Kachouri-Lafond R."/>
            <person name="Nishino A."/>
            <person name="Ugolini M."/>
            <person name="Chourrout P."/>
            <person name="Nishida H."/>
            <person name="Aasland R."/>
            <person name="Huzurbazar S."/>
            <person name="Westhof E."/>
            <person name="Delsuc F."/>
            <person name="Lehrach H."/>
            <person name="Reinhardt R."/>
            <person name="Weissenbach J."/>
            <person name="Roy S.W."/>
            <person name="Artiguenave F."/>
            <person name="Postlethwait J.H."/>
            <person name="Manak J.R."/>
            <person name="Thompson E.M."/>
            <person name="Jaillon O."/>
            <person name="Du Pasquier L."/>
            <person name="Boudinot P."/>
            <person name="Liberles D.A."/>
            <person name="Volff J.N."/>
            <person name="Philippe H."/>
            <person name="Lenhard B."/>
            <person name="Roest Crollius H."/>
            <person name="Wincker P."/>
            <person name="Chourrout D."/>
        </authorList>
    </citation>
    <scope>NUCLEOTIDE SEQUENCE [LARGE SCALE GENOMIC DNA]</scope>
</reference>
<dbReference type="Proteomes" id="UP000001307">
    <property type="component" value="Unassembled WGS sequence"/>
</dbReference>
<dbReference type="AlphaFoldDB" id="E4XUV2"/>
<dbReference type="Gene3D" id="1.10.220.160">
    <property type="match status" value="1"/>
</dbReference>
<keyword evidence="6" id="KW-1185">Reference proteome</keyword>
<dbReference type="InParanoid" id="E4XUV2"/>
<dbReference type="GO" id="GO:0045814">
    <property type="term" value="P:negative regulation of gene expression, epigenetic"/>
    <property type="evidence" value="ECO:0007669"/>
    <property type="project" value="TreeGrafter"/>
</dbReference>
<dbReference type="InterPro" id="IPR046341">
    <property type="entry name" value="SET_dom_sf"/>
</dbReference>
<dbReference type="EMBL" id="FN653192">
    <property type="protein sequence ID" value="CBY13499.1"/>
    <property type="molecule type" value="Genomic_DNA"/>
</dbReference>
<name>E4XUV2_OIKDI</name>
<dbReference type="PANTHER" id="PTHR46402">
    <property type="entry name" value="SET AND MYND DOMAIN-CONTAINING PROTEIN 5"/>
    <property type="match status" value="1"/>
</dbReference>
<gene>
    <name evidence="5" type="ORF">GSOID_T00004817001</name>
</gene>
<dbReference type="Gene3D" id="6.10.140.2220">
    <property type="match status" value="1"/>
</dbReference>
<evidence type="ECO:0000256" key="3">
    <source>
        <dbReference type="ARBA" id="ARBA00022691"/>
    </source>
</evidence>
<dbReference type="GO" id="GO:0042799">
    <property type="term" value="F:histone H4K20 methyltransferase activity"/>
    <property type="evidence" value="ECO:0007669"/>
    <property type="project" value="TreeGrafter"/>
</dbReference>
<dbReference type="Pfam" id="PF00856">
    <property type="entry name" value="SET"/>
    <property type="match status" value="1"/>
</dbReference>
<dbReference type="PROSITE" id="PS50280">
    <property type="entry name" value="SET"/>
    <property type="match status" value="1"/>
</dbReference>
<evidence type="ECO:0000256" key="2">
    <source>
        <dbReference type="ARBA" id="ARBA00022679"/>
    </source>
</evidence>
<dbReference type="PANTHER" id="PTHR46402:SF2">
    <property type="entry name" value="HISTONE-LYSINE N-TRIMETHYLTRANSFERASE SMYD5"/>
    <property type="match status" value="1"/>
</dbReference>
<keyword evidence="2" id="KW-0808">Transferase</keyword>
<organism evidence="5">
    <name type="scientific">Oikopleura dioica</name>
    <name type="common">Tunicate</name>
    <dbReference type="NCBI Taxonomy" id="34765"/>
    <lineage>
        <taxon>Eukaryota</taxon>
        <taxon>Metazoa</taxon>
        <taxon>Chordata</taxon>
        <taxon>Tunicata</taxon>
        <taxon>Appendicularia</taxon>
        <taxon>Copelata</taxon>
        <taxon>Oikopleuridae</taxon>
        <taxon>Oikopleura</taxon>
    </lineage>
</organism>
<accession>E4XUV2</accession>
<dbReference type="SUPFAM" id="SSF82199">
    <property type="entry name" value="SET domain"/>
    <property type="match status" value="1"/>
</dbReference>
<dbReference type="Gene3D" id="2.170.270.10">
    <property type="entry name" value="SET domain"/>
    <property type="match status" value="1"/>
</dbReference>
<dbReference type="InterPro" id="IPR001214">
    <property type="entry name" value="SET_dom"/>
</dbReference>